<feature type="transmembrane region" description="Helical" evidence="1">
    <location>
        <begin position="334"/>
        <end position="353"/>
    </location>
</feature>
<dbReference type="Proteomes" id="UP000603234">
    <property type="component" value="Unassembled WGS sequence"/>
</dbReference>
<protein>
    <submittedName>
        <fullName evidence="2">DUF4153 domain-containing protein</fullName>
    </submittedName>
</protein>
<accession>A0ABR6WXH9</accession>
<feature type="transmembrane region" description="Helical" evidence="1">
    <location>
        <begin position="153"/>
        <end position="175"/>
    </location>
</feature>
<evidence type="ECO:0000313" key="2">
    <source>
        <dbReference type="EMBL" id="MBC3805302.1"/>
    </source>
</evidence>
<feature type="transmembrane region" description="Helical" evidence="1">
    <location>
        <begin position="181"/>
        <end position="205"/>
    </location>
</feature>
<keyword evidence="1" id="KW-1133">Transmembrane helix</keyword>
<proteinExistence type="predicted"/>
<dbReference type="EMBL" id="WJBC01000024">
    <property type="protein sequence ID" value="MBC3805302.1"/>
    <property type="molecule type" value="Genomic_DNA"/>
</dbReference>
<reference evidence="2 3" key="1">
    <citation type="journal article" date="2020" name="mSystems">
        <title>Defining Genomic and Predicted Metabolic Features of the Acetobacterium Genus.</title>
        <authorList>
            <person name="Ross D.E."/>
            <person name="Marshall C.W."/>
            <person name="Gulliver D."/>
            <person name="May H.D."/>
            <person name="Norman R.S."/>
        </authorList>
    </citation>
    <scope>NUCLEOTIDE SEQUENCE [LARGE SCALE GENOMIC DNA]</scope>
    <source>
        <strain evidence="2 3">DSM 8238</strain>
    </source>
</reference>
<feature type="transmembrane region" description="Helical" evidence="1">
    <location>
        <begin position="304"/>
        <end position="322"/>
    </location>
</feature>
<dbReference type="Pfam" id="PF13687">
    <property type="entry name" value="DUF4153"/>
    <property type="match status" value="1"/>
</dbReference>
<feature type="transmembrane region" description="Helical" evidence="1">
    <location>
        <begin position="112"/>
        <end position="132"/>
    </location>
</feature>
<comment type="caution">
    <text evidence="2">The sequence shown here is derived from an EMBL/GenBank/DDBJ whole genome shotgun (WGS) entry which is preliminary data.</text>
</comment>
<keyword evidence="3" id="KW-1185">Reference proteome</keyword>
<dbReference type="InterPro" id="IPR025291">
    <property type="entry name" value="DUF4153"/>
</dbReference>
<evidence type="ECO:0000313" key="3">
    <source>
        <dbReference type="Proteomes" id="UP000603234"/>
    </source>
</evidence>
<organism evidence="2 3">
    <name type="scientific">Acetobacterium fimetarium</name>
    <dbReference type="NCBI Taxonomy" id="52691"/>
    <lineage>
        <taxon>Bacteria</taxon>
        <taxon>Bacillati</taxon>
        <taxon>Bacillota</taxon>
        <taxon>Clostridia</taxon>
        <taxon>Eubacteriales</taxon>
        <taxon>Eubacteriaceae</taxon>
        <taxon>Acetobacterium</taxon>
    </lineage>
</organism>
<feature type="transmembrane region" description="Helical" evidence="1">
    <location>
        <begin position="272"/>
        <end position="292"/>
    </location>
</feature>
<feature type="transmembrane region" description="Helical" evidence="1">
    <location>
        <begin position="21"/>
        <end position="46"/>
    </location>
</feature>
<feature type="transmembrane region" description="Helical" evidence="1">
    <location>
        <begin position="52"/>
        <end position="73"/>
    </location>
</feature>
<feature type="transmembrane region" description="Helical" evidence="1">
    <location>
        <begin position="234"/>
        <end position="260"/>
    </location>
</feature>
<sequence>MGKEVLFVKFLERLREKLSGFYNAISRYPATVFFLVAAAVVNAVAINQNVDYYKFLLTFAVGACLGFTCQAVWERFFEKNSYRIILMSVGLLLTIGYYLIVNHYTSTGWETAIRTSVAIFALAIAFIWVPVIKSTVSFNESFMAAFKAFFNSLLFSGVLVAGIILILTAIDLLLFRVPEKSYIHTLSAISILFAPIYFLSLIPVYPGESDKTRAPEEIERQQEKIRRACACPKFVEVLISYIIIPLLAIYTVILVIYIATNITGEFWTDNRLEPMLVGFAIATILVYILASRLENKFAGFFRKIFPKVLVPIVLFQIVSSVLRAMDTGMTCGRYYVILFGIFAVVSGILMSFLPVQKNGIIAALLIGFSVISIIPPVDAFTGSRINQEERLRNVLTQNNMLQGDQITPNAALAEEDKQVISSTMNYLIMMEYTKDIAYLGEGFDPDKDFYDTFGFYRYEESLYGQSSVYLFLDQQSPINVEDYDVFVVVNFYYQEDNPAPEVCSFEKAEKTYTLSKSATPEPGMLRLTDKEGQELISINMQDVFDHFDTSASGNYQINKEAISAEKATVTQENDRVKISLVAVNLNIDKSNTSQLYSGDFYTLIKIK</sequence>
<gene>
    <name evidence="2" type="ORF">GH808_12835</name>
</gene>
<keyword evidence="1" id="KW-0472">Membrane</keyword>
<name>A0ABR6WXH9_9FIRM</name>
<evidence type="ECO:0000256" key="1">
    <source>
        <dbReference type="SAM" id="Phobius"/>
    </source>
</evidence>
<feature type="transmembrane region" description="Helical" evidence="1">
    <location>
        <begin position="360"/>
        <end position="377"/>
    </location>
</feature>
<feature type="transmembrane region" description="Helical" evidence="1">
    <location>
        <begin position="80"/>
        <end position="100"/>
    </location>
</feature>
<keyword evidence="1" id="KW-0812">Transmembrane</keyword>